<dbReference type="Proteomes" id="UP000327013">
    <property type="component" value="Unassembled WGS sequence"/>
</dbReference>
<gene>
    <name evidence="1" type="ORF">FH972_025273</name>
</gene>
<keyword evidence="2" id="KW-1185">Reference proteome</keyword>
<dbReference type="AlphaFoldDB" id="A0A5N6L0K2"/>
<comment type="caution">
    <text evidence="1">The sequence shown here is derived from an EMBL/GenBank/DDBJ whole genome shotgun (WGS) entry which is preliminary data.</text>
</comment>
<proteinExistence type="predicted"/>
<organism evidence="1 2">
    <name type="scientific">Carpinus fangiana</name>
    <dbReference type="NCBI Taxonomy" id="176857"/>
    <lineage>
        <taxon>Eukaryota</taxon>
        <taxon>Viridiplantae</taxon>
        <taxon>Streptophyta</taxon>
        <taxon>Embryophyta</taxon>
        <taxon>Tracheophyta</taxon>
        <taxon>Spermatophyta</taxon>
        <taxon>Magnoliopsida</taxon>
        <taxon>eudicotyledons</taxon>
        <taxon>Gunneridae</taxon>
        <taxon>Pentapetalae</taxon>
        <taxon>rosids</taxon>
        <taxon>fabids</taxon>
        <taxon>Fagales</taxon>
        <taxon>Betulaceae</taxon>
        <taxon>Carpinus</taxon>
    </lineage>
</organism>
<dbReference type="EMBL" id="VIBQ01000041">
    <property type="protein sequence ID" value="KAB8459547.1"/>
    <property type="molecule type" value="Genomic_DNA"/>
</dbReference>
<name>A0A5N6L0K2_9ROSI</name>
<evidence type="ECO:0000313" key="2">
    <source>
        <dbReference type="Proteomes" id="UP000327013"/>
    </source>
</evidence>
<accession>A0A5N6L0K2</accession>
<evidence type="ECO:0000313" key="1">
    <source>
        <dbReference type="EMBL" id="KAB8459547.1"/>
    </source>
</evidence>
<sequence>MTLLSLSNPLPLSPPQASCLAASMRQLVHDYAWDSVADDSIMGLSRVCPSS</sequence>
<protein>
    <submittedName>
        <fullName evidence="1">Uncharacterized protein</fullName>
    </submittedName>
</protein>
<reference evidence="1 2" key="1">
    <citation type="submission" date="2019-06" db="EMBL/GenBank/DDBJ databases">
        <title>A chromosomal-level reference genome of Carpinus fangiana (Coryloideae, Betulaceae).</title>
        <authorList>
            <person name="Yang X."/>
            <person name="Wang Z."/>
            <person name="Zhang L."/>
            <person name="Hao G."/>
            <person name="Liu J."/>
            <person name="Yang Y."/>
        </authorList>
    </citation>
    <scope>NUCLEOTIDE SEQUENCE [LARGE SCALE GENOMIC DNA]</scope>
    <source>
        <strain evidence="1">Cfa_2016G</strain>
        <tissue evidence="1">Leaf</tissue>
    </source>
</reference>